<name>A0A8S1GPV7_9PELO</name>
<dbReference type="SUPFAM" id="SSF48371">
    <property type="entry name" value="ARM repeat"/>
    <property type="match status" value="1"/>
</dbReference>
<dbReference type="Gene3D" id="1.25.10.10">
    <property type="entry name" value="Leucine-rich Repeat Variant"/>
    <property type="match status" value="1"/>
</dbReference>
<evidence type="ECO:0000256" key="2">
    <source>
        <dbReference type="ARBA" id="ARBA00022448"/>
    </source>
</evidence>
<dbReference type="PANTHER" id="PTHR23316">
    <property type="entry name" value="IMPORTIN ALPHA"/>
    <property type="match status" value="1"/>
</dbReference>
<proteinExistence type="inferred from homology"/>
<keyword evidence="3" id="KW-0653">Protein transport</keyword>
<dbReference type="AlphaFoldDB" id="A0A8S1GPV7"/>
<evidence type="ECO:0000313" key="4">
    <source>
        <dbReference type="EMBL" id="CAD6184924.1"/>
    </source>
</evidence>
<evidence type="ECO:0000256" key="1">
    <source>
        <dbReference type="ARBA" id="ARBA00010394"/>
    </source>
</evidence>
<accession>A0A8S1GPV7</accession>
<keyword evidence="2" id="KW-0813">Transport</keyword>
<protein>
    <recommendedName>
        <fullName evidence="6">Importin subunit alpha</fullName>
    </recommendedName>
</protein>
<evidence type="ECO:0000313" key="5">
    <source>
        <dbReference type="Proteomes" id="UP000835052"/>
    </source>
</evidence>
<dbReference type="InterPro" id="IPR011989">
    <property type="entry name" value="ARM-like"/>
</dbReference>
<evidence type="ECO:0000256" key="3">
    <source>
        <dbReference type="ARBA" id="ARBA00022927"/>
    </source>
</evidence>
<reference evidence="4" key="1">
    <citation type="submission" date="2020-10" db="EMBL/GenBank/DDBJ databases">
        <authorList>
            <person name="Kikuchi T."/>
        </authorList>
    </citation>
    <scope>NUCLEOTIDE SEQUENCE</scope>
    <source>
        <strain evidence="4">NKZ352</strain>
    </source>
</reference>
<dbReference type="InterPro" id="IPR016024">
    <property type="entry name" value="ARM-type_fold"/>
</dbReference>
<dbReference type="GO" id="GO:0015031">
    <property type="term" value="P:protein transport"/>
    <property type="evidence" value="ECO:0007669"/>
    <property type="project" value="UniProtKB-KW"/>
</dbReference>
<dbReference type="Proteomes" id="UP000835052">
    <property type="component" value="Unassembled WGS sequence"/>
</dbReference>
<sequence>MGYSNRNRSALTTERLHPPAAPLRRMVEEAANVIKQSDTELIVIPQPISETLASRIKMYTVLLKDSCPCAKAGAVHYFRQFFSTDQNALPKEVDFYKDIIEELVRIIGCKLASDDVKFEATWALTNLSCIGQEINHKLVKTSCFRTLMQNMTSSHSRLALQSVWVVANIAADCRECRDKCRTSRMMKLLAHKLNDRSLSTSNLQTVVWCVQNIVQGGRVSISKSTADCVVRALNSRLISFDDQLSTQANAILWSLAHMADDVNDFSKIQIITRQPRLLENVMMIFLDESLKHLHVPALRLLGNIAVGTDSQTDTLLGFPQMENVIGVAMGSERHRCEIAWICSNIAAGQHRHVKYLMSHDNFYIWVLEGIHSTHTRFRKECLWIVANLLSTADDETYNWLVSQGVCMILPALIQAEDIRLNEKALAAAVNILRRWPYQYAMLEQLKILSHINPDLLAEDAPDMILTHKRTIEGILNAEAQKRPASDAFVSYSTLDDVTSDFLKLSSRAQNSDVSK</sequence>
<keyword evidence="5" id="KW-1185">Reference proteome</keyword>
<organism evidence="4 5">
    <name type="scientific">Caenorhabditis auriculariae</name>
    <dbReference type="NCBI Taxonomy" id="2777116"/>
    <lineage>
        <taxon>Eukaryota</taxon>
        <taxon>Metazoa</taxon>
        <taxon>Ecdysozoa</taxon>
        <taxon>Nematoda</taxon>
        <taxon>Chromadorea</taxon>
        <taxon>Rhabditida</taxon>
        <taxon>Rhabditina</taxon>
        <taxon>Rhabditomorpha</taxon>
        <taxon>Rhabditoidea</taxon>
        <taxon>Rhabditidae</taxon>
        <taxon>Peloderinae</taxon>
        <taxon>Caenorhabditis</taxon>
    </lineage>
</organism>
<gene>
    <name evidence="4" type="ORF">CAUJ_LOCUS843</name>
</gene>
<dbReference type="OrthoDB" id="5808860at2759"/>
<dbReference type="EMBL" id="CAJGYM010000001">
    <property type="protein sequence ID" value="CAD6184924.1"/>
    <property type="molecule type" value="Genomic_DNA"/>
</dbReference>
<comment type="similarity">
    <text evidence="1">Belongs to the importin alpha family.</text>
</comment>
<evidence type="ECO:0008006" key="6">
    <source>
        <dbReference type="Google" id="ProtNLM"/>
    </source>
</evidence>
<comment type="caution">
    <text evidence="4">The sequence shown here is derived from an EMBL/GenBank/DDBJ whole genome shotgun (WGS) entry which is preliminary data.</text>
</comment>